<proteinExistence type="predicted"/>
<evidence type="ECO:0000259" key="3">
    <source>
        <dbReference type="Pfam" id="PF24674"/>
    </source>
</evidence>
<dbReference type="OrthoDB" id="8954335at2759"/>
<dbReference type="Pfam" id="PF24674">
    <property type="entry name" value="MACPF_SNTX"/>
    <property type="match status" value="1"/>
</dbReference>
<evidence type="ECO:0000313" key="4">
    <source>
        <dbReference type="EMBL" id="RVE59275.1"/>
    </source>
</evidence>
<dbReference type="InterPro" id="IPR056072">
    <property type="entry name" value="SNTX_MACPF/CDC-like_dom"/>
</dbReference>
<feature type="domain" description="SNTX MACPF/CDC-like" evidence="3">
    <location>
        <begin position="7"/>
        <end position="227"/>
    </location>
</feature>
<organism evidence="4 5">
    <name type="scientific">Oryzias javanicus</name>
    <name type="common">Javanese ricefish</name>
    <name type="synonym">Aplocheilus javanicus</name>
    <dbReference type="NCBI Taxonomy" id="123683"/>
    <lineage>
        <taxon>Eukaryota</taxon>
        <taxon>Metazoa</taxon>
        <taxon>Chordata</taxon>
        <taxon>Craniata</taxon>
        <taxon>Vertebrata</taxon>
        <taxon>Euteleostomi</taxon>
        <taxon>Actinopterygii</taxon>
        <taxon>Neopterygii</taxon>
        <taxon>Teleostei</taxon>
        <taxon>Neoteleostei</taxon>
        <taxon>Acanthomorphata</taxon>
        <taxon>Ovalentaria</taxon>
        <taxon>Atherinomorphae</taxon>
        <taxon>Beloniformes</taxon>
        <taxon>Adrianichthyidae</taxon>
        <taxon>Oryziinae</taxon>
        <taxon>Oryzias</taxon>
    </lineage>
</organism>
<evidence type="ECO:0000259" key="1">
    <source>
        <dbReference type="Pfam" id="PF18078"/>
    </source>
</evidence>
<dbReference type="InterPro" id="IPR052090">
    <property type="entry name" value="Cytolytic_pore-forming_toxin"/>
</dbReference>
<accession>A0A437C933</accession>
<dbReference type="InterPro" id="IPR048997">
    <property type="entry name" value="Stonustoxin-like_helical"/>
</dbReference>
<dbReference type="Pfam" id="PF21109">
    <property type="entry name" value="Stonustoxin_helical"/>
    <property type="match status" value="1"/>
</dbReference>
<dbReference type="EMBL" id="CM012455">
    <property type="protein sequence ID" value="RVE59275.1"/>
    <property type="molecule type" value="Genomic_DNA"/>
</dbReference>
<dbReference type="InterPro" id="IPR040581">
    <property type="entry name" value="Thioredoxin_11"/>
</dbReference>
<keyword evidence="5" id="KW-1185">Reference proteome</keyword>
<evidence type="ECO:0000259" key="2">
    <source>
        <dbReference type="Pfam" id="PF21109"/>
    </source>
</evidence>
<dbReference type="AlphaFoldDB" id="A0A437C933"/>
<dbReference type="PANTHER" id="PTHR31594">
    <property type="entry name" value="AIG1-TYPE G DOMAIN-CONTAINING PROTEIN"/>
    <property type="match status" value="1"/>
</dbReference>
<name>A0A437C933_ORYJA</name>
<reference evidence="4 5" key="1">
    <citation type="submission" date="2018-11" db="EMBL/GenBank/DDBJ databases">
        <authorList>
            <person name="Lopez-Roques C."/>
            <person name="Donnadieu C."/>
            <person name="Bouchez O."/>
            <person name="Klopp C."/>
            <person name="Cabau C."/>
            <person name="Zahm M."/>
        </authorList>
    </citation>
    <scope>NUCLEOTIDE SEQUENCE [LARGE SCALE GENOMIC DNA]</scope>
    <source>
        <strain evidence="4">RS831</strain>
        <tissue evidence="4">Whole body</tissue>
    </source>
</reference>
<sequence>MSSDQVQAALGRPFALGMLYDARKEKLIRDFTLWDEDIIQSKKVRQSQKSSSYDITVSDSIQSKSSLLDVDASLKASFLGGLIEVGGSAKFLKDNKKSKNQSRVTLQYKVTTAYERLNVTQFTITNRQIKDALKSRGATHVVTGILYGASAVFVFDSEKMDSSSVQKIEGSMQAVIKKIPMIDIEGKVDIKLSDEEKDVTNKFTCKFYGDFILSSNPSTFEDAVKTYVQLPTFLGETLENTVPVKVWLTPLKNLDLSGEELKAEICVSLVRKAENALNDMREIEMRCNDALDENVVKKFPPIQRKLRSFLNLCEDYTETLKRTMEEKFPAIRDGKEDEESLSNVFEDLKKSPFSQENLDKWLDNVEREINVLTSCVDIMDGIKIVSDKLELDREVLAPGVEDALCFVFTSLETEDPYLNQMEKYLSCQETERPSSVTPPTKDYWFFNDQIFTDMRQKAKEFSSIFNNLKSSKKFRFVIAALPNQKHEGATIYHYRDGRLQTEDFSTSVPDVRSVTDRRKLMWCKYTFI</sequence>
<dbReference type="Pfam" id="PF18078">
    <property type="entry name" value="Thioredoxin_11"/>
    <property type="match status" value="1"/>
</dbReference>
<gene>
    <name evidence="4" type="ORF">OJAV_G00187050</name>
</gene>
<feature type="domain" description="SNTX thioredoxin-like" evidence="1">
    <location>
        <begin position="381"/>
        <end position="505"/>
    </location>
</feature>
<dbReference type="PANTHER" id="PTHR31594:SF16">
    <property type="entry name" value="SI:CH211-281L24.3"/>
    <property type="match status" value="1"/>
</dbReference>
<feature type="domain" description="Stonustoxin-like helical" evidence="2">
    <location>
        <begin position="276"/>
        <end position="370"/>
    </location>
</feature>
<protein>
    <submittedName>
        <fullName evidence="4">Uncharacterized protein</fullName>
    </submittedName>
</protein>
<dbReference type="Proteomes" id="UP000283210">
    <property type="component" value="Chromosome 19"/>
</dbReference>
<reference evidence="4 5" key="2">
    <citation type="submission" date="2019-01" db="EMBL/GenBank/DDBJ databases">
        <title>A chromosome length genome reference of the Java medaka (oryzias javanicus).</title>
        <authorList>
            <person name="Herpin A."/>
            <person name="Takehana Y."/>
            <person name="Naruse K."/>
            <person name="Ansai S."/>
            <person name="Kawaguchi M."/>
        </authorList>
    </citation>
    <scope>NUCLEOTIDE SEQUENCE [LARGE SCALE GENOMIC DNA]</scope>
    <source>
        <strain evidence="4">RS831</strain>
        <tissue evidence="4">Whole body</tissue>
    </source>
</reference>
<evidence type="ECO:0000313" key="5">
    <source>
        <dbReference type="Proteomes" id="UP000283210"/>
    </source>
</evidence>